<dbReference type="InterPro" id="IPR000719">
    <property type="entry name" value="Prot_kinase_dom"/>
</dbReference>
<feature type="region of interest" description="Disordered" evidence="1">
    <location>
        <begin position="78"/>
        <end position="117"/>
    </location>
</feature>
<keyword evidence="5" id="KW-1185">Reference proteome</keyword>
<keyword evidence="2" id="KW-0812">Transmembrane</keyword>
<dbReference type="OrthoDB" id="5986190at2759"/>
<gene>
    <name evidence="4" type="ORF">NA56DRAFT_387237</name>
</gene>
<evidence type="ECO:0000256" key="1">
    <source>
        <dbReference type="SAM" id="MobiDB-lite"/>
    </source>
</evidence>
<evidence type="ECO:0000256" key="2">
    <source>
        <dbReference type="SAM" id="Phobius"/>
    </source>
</evidence>
<accession>A0A2J6QHU5</accession>
<keyword evidence="2" id="KW-0472">Membrane</keyword>
<dbReference type="EMBL" id="KZ613469">
    <property type="protein sequence ID" value="PMD25830.1"/>
    <property type="molecule type" value="Genomic_DNA"/>
</dbReference>
<dbReference type="InterPro" id="IPR011009">
    <property type="entry name" value="Kinase-like_dom_sf"/>
</dbReference>
<evidence type="ECO:0000313" key="4">
    <source>
        <dbReference type="EMBL" id="PMD25830.1"/>
    </source>
</evidence>
<dbReference type="SUPFAM" id="SSF56112">
    <property type="entry name" value="Protein kinase-like (PK-like)"/>
    <property type="match status" value="1"/>
</dbReference>
<keyword evidence="2" id="KW-1133">Transmembrane helix</keyword>
<dbReference type="STRING" id="1745343.A0A2J6QHU5"/>
<dbReference type="GO" id="GO:0005524">
    <property type="term" value="F:ATP binding"/>
    <property type="evidence" value="ECO:0007669"/>
    <property type="project" value="InterPro"/>
</dbReference>
<dbReference type="PROSITE" id="PS50011">
    <property type="entry name" value="PROTEIN_KINASE_DOM"/>
    <property type="match status" value="1"/>
</dbReference>
<dbReference type="Proteomes" id="UP000235672">
    <property type="component" value="Unassembled WGS sequence"/>
</dbReference>
<name>A0A2J6QHU5_9HELO</name>
<feature type="transmembrane region" description="Helical" evidence="2">
    <location>
        <begin position="524"/>
        <end position="543"/>
    </location>
</feature>
<dbReference type="GO" id="GO:0004672">
    <property type="term" value="F:protein kinase activity"/>
    <property type="evidence" value="ECO:0007669"/>
    <property type="project" value="InterPro"/>
</dbReference>
<organism evidence="4 5">
    <name type="scientific">Hyaloscypha hepaticicola</name>
    <dbReference type="NCBI Taxonomy" id="2082293"/>
    <lineage>
        <taxon>Eukaryota</taxon>
        <taxon>Fungi</taxon>
        <taxon>Dikarya</taxon>
        <taxon>Ascomycota</taxon>
        <taxon>Pezizomycotina</taxon>
        <taxon>Leotiomycetes</taxon>
        <taxon>Helotiales</taxon>
        <taxon>Hyaloscyphaceae</taxon>
        <taxon>Hyaloscypha</taxon>
    </lineage>
</organism>
<protein>
    <recommendedName>
        <fullName evidence="3">Protein kinase domain-containing protein</fullName>
    </recommendedName>
</protein>
<evidence type="ECO:0000313" key="5">
    <source>
        <dbReference type="Proteomes" id="UP000235672"/>
    </source>
</evidence>
<dbReference type="AlphaFoldDB" id="A0A2J6QHU5"/>
<dbReference type="SMART" id="SM00220">
    <property type="entry name" value="S_TKc"/>
    <property type="match status" value="1"/>
</dbReference>
<feature type="domain" description="Protein kinase" evidence="3">
    <location>
        <begin position="315"/>
        <end position="630"/>
    </location>
</feature>
<proteinExistence type="predicted"/>
<evidence type="ECO:0000259" key="3">
    <source>
        <dbReference type="PROSITE" id="PS50011"/>
    </source>
</evidence>
<reference evidence="4 5" key="1">
    <citation type="submission" date="2016-05" db="EMBL/GenBank/DDBJ databases">
        <title>A degradative enzymes factory behind the ericoid mycorrhizal symbiosis.</title>
        <authorList>
            <consortium name="DOE Joint Genome Institute"/>
            <person name="Martino E."/>
            <person name="Morin E."/>
            <person name="Grelet G."/>
            <person name="Kuo A."/>
            <person name="Kohler A."/>
            <person name="Daghino S."/>
            <person name="Barry K."/>
            <person name="Choi C."/>
            <person name="Cichocki N."/>
            <person name="Clum A."/>
            <person name="Copeland A."/>
            <person name="Hainaut M."/>
            <person name="Haridas S."/>
            <person name="Labutti K."/>
            <person name="Lindquist E."/>
            <person name="Lipzen A."/>
            <person name="Khouja H.-R."/>
            <person name="Murat C."/>
            <person name="Ohm R."/>
            <person name="Olson A."/>
            <person name="Spatafora J."/>
            <person name="Veneault-Fourrey C."/>
            <person name="Henrissat B."/>
            <person name="Grigoriev I."/>
            <person name="Martin F."/>
            <person name="Perotto S."/>
        </authorList>
    </citation>
    <scope>NUCLEOTIDE SEQUENCE [LARGE SCALE GENOMIC DNA]</scope>
    <source>
        <strain evidence="4 5">UAMH 7357</strain>
    </source>
</reference>
<dbReference type="Gene3D" id="1.10.510.10">
    <property type="entry name" value="Transferase(Phosphotransferase) domain 1"/>
    <property type="match status" value="1"/>
</dbReference>
<sequence>MIQEHRETFSDSQIDTLVQMNSRPLRQLFFECPFCAGLPDDLKPKEQDNKNKLDMLPKHIAGHLKEIALWSLPPAEARSSSDGTIVTRRGADSSRDDEFDNERLGLMIPPPEGERNTGDDDLLDEAGFPSPLSTCGDGSSHFPAANTGESERSASWEYLTRTQGHSLPFDDPKLSSFVDGTMKKMDVFDRKVFTVLQSLTLVNPYGEPYVRVSRLMTQLKNVADTTGHPLFTPGKDPLVHCIVYLLNGEFNVANFWGKFLNLMDHQLPVNRANINLFSAHQRLRDQFYELQWRFCPAHFTYFESDTNNELVRPIYRQDRIKRKGGLAELSRIEVLEDFVDPMIREEAKCSKFKSPKEEAEIFVFALKTFQDRHEDIYKNEKAAYIGLQNHRNFVKFFGSYDSIDLQSRVTHNLVLEYGELDLDIYFRTKVHPTSCMAIHVFWRRLFEIVSAVQYLYDSFEPRIPNGWHANIRPDNIFVIDGDFKLGDAGTAPKDVLLGGTETYGAPRQHEYDRGRPQAVLETNAVWSLGCVFSLAATWVIFGYRGIVEYTERRKSAIKRLRADENVTIKVRGQARVMVGGAQIDCNEGGEIEIKRKKSLHNGSEQLLDRDDYFHNGYNILNEVTAWHDILRKSCQPTDRWTSAVLDIVDRKMLVGNVSRRTNTFDLSRQLDLVGRP</sequence>